<keyword evidence="4 7" id="KW-0812">Transmembrane</keyword>
<evidence type="ECO:0000259" key="9">
    <source>
        <dbReference type="Pfam" id="PF07715"/>
    </source>
</evidence>
<proteinExistence type="inferred from homology"/>
<feature type="chain" id="PRO_5045162128" evidence="8">
    <location>
        <begin position="27"/>
        <end position="1132"/>
    </location>
</feature>
<accession>A0ABP9BI08</accession>
<evidence type="ECO:0000256" key="3">
    <source>
        <dbReference type="ARBA" id="ARBA00022452"/>
    </source>
</evidence>
<dbReference type="InterPro" id="IPR037066">
    <property type="entry name" value="Plug_dom_sf"/>
</dbReference>
<dbReference type="InterPro" id="IPR039426">
    <property type="entry name" value="TonB-dep_rcpt-like"/>
</dbReference>
<dbReference type="InterPro" id="IPR023996">
    <property type="entry name" value="TonB-dep_OMP_SusC/RagA"/>
</dbReference>
<dbReference type="InterPro" id="IPR023997">
    <property type="entry name" value="TonB-dep_OMP_SusC/RagA_CS"/>
</dbReference>
<dbReference type="Gene3D" id="2.170.130.10">
    <property type="entry name" value="TonB-dependent receptor, plug domain"/>
    <property type="match status" value="1"/>
</dbReference>
<feature type="signal peptide" evidence="8">
    <location>
        <begin position="1"/>
        <end position="26"/>
    </location>
</feature>
<protein>
    <submittedName>
        <fullName evidence="10">TonB-dependent receptor</fullName>
    </submittedName>
</protein>
<keyword evidence="6 7" id="KW-0998">Cell outer membrane</keyword>
<dbReference type="PROSITE" id="PS52016">
    <property type="entry name" value="TONB_DEPENDENT_REC_3"/>
    <property type="match status" value="1"/>
</dbReference>
<dbReference type="Gene3D" id="2.40.170.20">
    <property type="entry name" value="TonB-dependent receptor, beta-barrel domain"/>
    <property type="match status" value="1"/>
</dbReference>
<keyword evidence="3 7" id="KW-1134">Transmembrane beta strand</keyword>
<dbReference type="InterPro" id="IPR012910">
    <property type="entry name" value="Plug_dom"/>
</dbReference>
<gene>
    <name evidence="10" type="ORF">GCM10023231_24550</name>
</gene>
<sequence length="1132" mass="123851">MIKSYIVKMMSLQALFVFCCCLPLSAATYAQRVSLKGKNLTLMEVLKEVRQQTDYEFLGNQSMLVGAKTITVNAQDMPLQDFLNVVLKDQPVKYRLVNKTIMLERAQAATKTEAVATTTVRAQHALTGVVVNRETQQPIAFAAIKVKNTSQGTTSDDNGRFHIGALPENAVLQFSSIGYSPIEIALEKIEQLGEGVLTVGDAAIRKTADGFSIGLMPSLVALDETVVTAYGTQKRSAVSGAISTVSGAVVENEPHASVDKMLQGRVAGLQSVGGSGQPGAFQDIRIRGIGSISASSAPLFVVDGIPINTGNITQTATTSNTLAGLNPDDIDNISVLKDASASSIYGSRAANGVIIITTKKGKAGKAVVRLDAEIGASYKGWMNEENQPLNTAQWKELMAEGLLNNASMVSLNNLTAANVGDYVDKTYRSNNGVNTDWIDVISRTGNQDQLNLSVDGGNEKSKYHISGGYFNQEGVVLASSFKRYSLNVNNTQEVSKRLSLGSNLMISHTAQAGPSNGGADDNPVLSAYFLLPMYSPRNADGSPNITAPDFPVSGINNPVAIAEMDNRDVGILKGVGSVYADFKILPGLSFNSKYGIDFNYVEEDRYFNPFYGAYVNEDGGAYRANTRLFNWVWTNMFTYDADLLNKEHLLHANIKAGYEAQKNDMYLNSVQVLGMVPTLDIQVPSAASTYKSVVGNNSNYAFVSWLGIADFTWDNKFVASASFRRDGSSRFGANNRYGNFWSVGAAWNMEHENWIQQLDVFDQLKLRASYGVNGNAGIGDYNWRPLYAYASAYTYLGQNGSAPIVVGNNNLTWEINKPLDIGFDATLLNARLNVTFDWYARKTTNLLMAQPLSLTSGFASFSNNIGSMKNTGMELAISGTPVMAGDFKWDANFNISHNKNEILSLVNGEDQISGNFIRREGEDFQSIYVPQWAGVDPDNGNPLWYKDESLQETTSNYNESKYTIIGSASPKVFGGFGSTFSYKGWSLEGLLYYNFGNLVMDKYAKYTQSDGANPTFNRVASQMDRWTEPGQVTNVPKYVYGGNMASNSLSSRYFYKDDYIRLRNLTLGYTFSAAVLAKLHIASARIYVRGTNLWTWVKDENLPFDPEMSVTGSSNYEVYIPKTYTVGFNLSL</sequence>
<keyword evidence="2 7" id="KW-0813">Transport</keyword>
<dbReference type="Gene3D" id="3.55.50.30">
    <property type="match status" value="1"/>
</dbReference>
<comment type="subcellular location">
    <subcellularLocation>
        <location evidence="1 7">Cell outer membrane</location>
        <topology evidence="1 7">Multi-pass membrane protein</topology>
    </subcellularLocation>
</comment>
<reference evidence="11" key="1">
    <citation type="journal article" date="2019" name="Int. J. Syst. Evol. Microbiol.">
        <title>The Global Catalogue of Microorganisms (GCM) 10K type strain sequencing project: providing services to taxonomists for standard genome sequencing and annotation.</title>
        <authorList>
            <consortium name="The Broad Institute Genomics Platform"/>
            <consortium name="The Broad Institute Genome Sequencing Center for Infectious Disease"/>
            <person name="Wu L."/>
            <person name="Ma J."/>
        </authorList>
    </citation>
    <scope>NUCLEOTIDE SEQUENCE [LARGE SCALE GENOMIC DNA]</scope>
    <source>
        <strain evidence="11">JCM 18200</strain>
    </source>
</reference>
<evidence type="ECO:0000256" key="5">
    <source>
        <dbReference type="ARBA" id="ARBA00023136"/>
    </source>
</evidence>
<evidence type="ECO:0000256" key="8">
    <source>
        <dbReference type="SAM" id="SignalP"/>
    </source>
</evidence>
<evidence type="ECO:0000256" key="6">
    <source>
        <dbReference type="ARBA" id="ARBA00023237"/>
    </source>
</evidence>
<dbReference type="SUPFAM" id="SSF56935">
    <property type="entry name" value="Porins"/>
    <property type="match status" value="1"/>
</dbReference>
<evidence type="ECO:0000313" key="11">
    <source>
        <dbReference type="Proteomes" id="UP001501411"/>
    </source>
</evidence>
<comment type="caution">
    <text evidence="10">The sequence shown here is derived from an EMBL/GenBank/DDBJ whole genome shotgun (WGS) entry which is preliminary data.</text>
</comment>
<dbReference type="RefSeq" id="WP_345232083.1">
    <property type="nucleotide sequence ID" value="NZ_BAABIQ010000036.1"/>
</dbReference>
<name>A0ABP9BI08_9SPHI</name>
<dbReference type="Proteomes" id="UP001501411">
    <property type="component" value="Unassembled WGS sequence"/>
</dbReference>
<keyword evidence="11" id="KW-1185">Reference proteome</keyword>
<evidence type="ECO:0000256" key="2">
    <source>
        <dbReference type="ARBA" id="ARBA00022448"/>
    </source>
</evidence>
<dbReference type="NCBIfam" id="TIGR04057">
    <property type="entry name" value="SusC_RagA_signa"/>
    <property type="match status" value="1"/>
</dbReference>
<dbReference type="SUPFAM" id="SSF49464">
    <property type="entry name" value="Carboxypeptidase regulatory domain-like"/>
    <property type="match status" value="1"/>
</dbReference>
<dbReference type="NCBIfam" id="TIGR04056">
    <property type="entry name" value="OMP_RagA_SusC"/>
    <property type="match status" value="1"/>
</dbReference>
<evidence type="ECO:0000256" key="7">
    <source>
        <dbReference type="PROSITE-ProRule" id="PRU01360"/>
    </source>
</evidence>
<organism evidence="10 11">
    <name type="scientific">Olivibacter ginsenosidimutans</name>
    <dbReference type="NCBI Taxonomy" id="1176537"/>
    <lineage>
        <taxon>Bacteria</taxon>
        <taxon>Pseudomonadati</taxon>
        <taxon>Bacteroidota</taxon>
        <taxon>Sphingobacteriia</taxon>
        <taxon>Sphingobacteriales</taxon>
        <taxon>Sphingobacteriaceae</taxon>
        <taxon>Olivibacter</taxon>
    </lineage>
</organism>
<comment type="similarity">
    <text evidence="7">Belongs to the TonB-dependent receptor family.</text>
</comment>
<keyword evidence="8" id="KW-0732">Signal</keyword>
<dbReference type="Pfam" id="PF07715">
    <property type="entry name" value="Plug"/>
    <property type="match status" value="1"/>
</dbReference>
<dbReference type="Gene3D" id="2.60.40.1120">
    <property type="entry name" value="Carboxypeptidase-like, regulatory domain"/>
    <property type="match status" value="1"/>
</dbReference>
<keyword evidence="5 7" id="KW-0472">Membrane</keyword>
<evidence type="ECO:0000256" key="1">
    <source>
        <dbReference type="ARBA" id="ARBA00004571"/>
    </source>
</evidence>
<dbReference type="InterPro" id="IPR008969">
    <property type="entry name" value="CarboxyPept-like_regulatory"/>
</dbReference>
<keyword evidence="10" id="KW-0675">Receptor</keyword>
<evidence type="ECO:0000313" key="10">
    <source>
        <dbReference type="EMBL" id="GAA4795232.1"/>
    </source>
</evidence>
<dbReference type="Pfam" id="PF13715">
    <property type="entry name" value="CarbopepD_reg_2"/>
    <property type="match status" value="1"/>
</dbReference>
<dbReference type="EMBL" id="BAABIQ010000036">
    <property type="protein sequence ID" value="GAA4795232.1"/>
    <property type="molecule type" value="Genomic_DNA"/>
</dbReference>
<dbReference type="InterPro" id="IPR036942">
    <property type="entry name" value="Beta-barrel_TonB_sf"/>
</dbReference>
<feature type="domain" description="TonB-dependent receptor plug" evidence="9">
    <location>
        <begin position="236"/>
        <end position="353"/>
    </location>
</feature>
<evidence type="ECO:0000256" key="4">
    <source>
        <dbReference type="ARBA" id="ARBA00022692"/>
    </source>
</evidence>